<dbReference type="CDD" id="cd00293">
    <property type="entry name" value="USP-like"/>
    <property type="match status" value="1"/>
</dbReference>
<dbReference type="InterPro" id="IPR014729">
    <property type="entry name" value="Rossmann-like_a/b/a_fold"/>
</dbReference>
<gene>
    <name evidence="4" type="primary">uspG</name>
    <name evidence="4" type="ordered locus">PAU_02563</name>
</gene>
<name>C7BN56_PHOAA</name>
<evidence type="ECO:0000259" key="3">
    <source>
        <dbReference type="Pfam" id="PF00582"/>
    </source>
</evidence>
<dbReference type="STRING" id="291112.PAU_02563"/>
<evidence type="ECO:0000256" key="2">
    <source>
        <dbReference type="PIRNR" id="PIRNR006276"/>
    </source>
</evidence>
<reference evidence="4 5" key="1">
    <citation type="journal article" date="2009" name="BMC Genomics">
        <title>Comparative genomics of the emerging human pathogen Photorhabdus asymbiotica with the insect pathogen Photorhabdus luminescens.</title>
        <authorList>
            <person name="Wilkinson P."/>
            <person name="Waterfield N.R."/>
            <person name="Crossman L."/>
            <person name="Corton C."/>
            <person name="Sanchez-Contreras M."/>
            <person name="Vlisidou I."/>
            <person name="Barron A."/>
            <person name="Bignell A."/>
            <person name="Clark L."/>
            <person name="Ormond D."/>
            <person name="Mayho M."/>
            <person name="Bason N."/>
            <person name="Smith F."/>
            <person name="Simmonds M."/>
            <person name="Churcher C."/>
            <person name="Harris D."/>
            <person name="Thompson N.R."/>
            <person name="Quail M."/>
            <person name="Parkhill J."/>
            <person name="ffrench-Constant R.H."/>
        </authorList>
    </citation>
    <scope>NUCLEOTIDE SEQUENCE [LARGE SCALE GENOMIC DNA]</scope>
    <source>
        <strain evidence="5">ATCC 43949 / 3105-77</strain>
    </source>
</reference>
<dbReference type="EMBL" id="FM162591">
    <property type="protein sequence ID" value="CAQ84655.1"/>
    <property type="molecule type" value="Genomic_DNA"/>
</dbReference>
<dbReference type="GO" id="GO:0005737">
    <property type="term" value="C:cytoplasm"/>
    <property type="evidence" value="ECO:0007669"/>
    <property type="project" value="UniProtKB-SubCell"/>
</dbReference>
<dbReference type="eggNOG" id="COG0589">
    <property type="taxonomic scope" value="Bacteria"/>
</dbReference>
<accession>C7BN56</accession>
<dbReference type="PANTHER" id="PTHR46268:SF6">
    <property type="entry name" value="UNIVERSAL STRESS PROTEIN UP12"/>
    <property type="match status" value="1"/>
</dbReference>
<dbReference type="Pfam" id="PF00582">
    <property type="entry name" value="Usp"/>
    <property type="match status" value="1"/>
</dbReference>
<dbReference type="KEGG" id="pay:PAU_02563"/>
<evidence type="ECO:0000313" key="4">
    <source>
        <dbReference type="EMBL" id="CAQ84655.1"/>
    </source>
</evidence>
<dbReference type="SUPFAM" id="SSF52402">
    <property type="entry name" value="Adenine nucleotide alpha hydrolases-like"/>
    <property type="match status" value="1"/>
</dbReference>
<dbReference type="AlphaFoldDB" id="C7BN56"/>
<keyword evidence="2" id="KW-0963">Cytoplasm</keyword>
<evidence type="ECO:0000313" key="5">
    <source>
        <dbReference type="Proteomes" id="UP000002747"/>
    </source>
</evidence>
<proteinExistence type="inferred from homology"/>
<evidence type="ECO:0000256" key="1">
    <source>
        <dbReference type="ARBA" id="ARBA00008791"/>
    </source>
</evidence>
<dbReference type="PIRSF" id="PIRSF006276">
    <property type="entry name" value="UspA"/>
    <property type="match status" value="1"/>
</dbReference>
<dbReference type="InterPro" id="IPR006016">
    <property type="entry name" value="UspA"/>
</dbReference>
<comment type="subcellular location">
    <subcellularLocation>
        <location evidence="2">Cytoplasm</location>
    </subcellularLocation>
</comment>
<sequence>MHMYKTILVPVEISEDELTDKAIMHAEYLAKLSNANIHLFHSIPDISRFSISYSYHYDLLNSFAKKSIARSEEELAKVAEKIDLPKERVSFSVAFGSPRDKVLSTAGEINADLIIIGSRRPNISTHLLGSNASAIVGYANISVLVVR</sequence>
<feature type="domain" description="UspA" evidence="3">
    <location>
        <begin position="3"/>
        <end position="147"/>
    </location>
</feature>
<dbReference type="PRINTS" id="PR01438">
    <property type="entry name" value="UNVRSLSTRESS"/>
</dbReference>
<dbReference type="Proteomes" id="UP000002747">
    <property type="component" value="Chromosome"/>
</dbReference>
<dbReference type="PANTHER" id="PTHR46268">
    <property type="entry name" value="STRESS RESPONSE PROTEIN NHAX"/>
    <property type="match status" value="1"/>
</dbReference>
<protein>
    <recommendedName>
        <fullName evidence="2">Universal stress protein</fullName>
    </recommendedName>
</protein>
<dbReference type="Gene3D" id="3.40.50.620">
    <property type="entry name" value="HUPs"/>
    <property type="match status" value="1"/>
</dbReference>
<comment type="similarity">
    <text evidence="1 2">Belongs to the universal stress protein A family.</text>
</comment>
<dbReference type="InterPro" id="IPR006015">
    <property type="entry name" value="Universal_stress_UspA"/>
</dbReference>
<organism evidence="4 5">
    <name type="scientific">Photorhabdus asymbiotica subsp. asymbiotica (strain ATCC 43949 / 3105-77)</name>
    <name type="common">Xenorhabdus luminescens (strain 2)</name>
    <dbReference type="NCBI Taxonomy" id="553480"/>
    <lineage>
        <taxon>Bacteria</taxon>
        <taxon>Pseudomonadati</taxon>
        <taxon>Pseudomonadota</taxon>
        <taxon>Gammaproteobacteria</taxon>
        <taxon>Enterobacterales</taxon>
        <taxon>Morganellaceae</taxon>
        <taxon>Photorhabdus</taxon>
    </lineage>
</organism>